<dbReference type="Pfam" id="PF11136">
    <property type="entry name" value="DUF2889"/>
    <property type="match status" value="1"/>
</dbReference>
<gene>
    <name evidence="1" type="ORF">C4K68_12850</name>
</gene>
<evidence type="ECO:0008006" key="3">
    <source>
        <dbReference type="Google" id="ProtNLM"/>
    </source>
</evidence>
<proteinExistence type="predicted"/>
<dbReference type="Proteomes" id="UP000238196">
    <property type="component" value="Unassembled WGS sequence"/>
</dbReference>
<evidence type="ECO:0000313" key="2">
    <source>
        <dbReference type="Proteomes" id="UP000238196"/>
    </source>
</evidence>
<dbReference type="InterPro" id="IPR021312">
    <property type="entry name" value="DUF2889"/>
</dbReference>
<comment type="caution">
    <text evidence="1">The sequence shown here is derived from an EMBL/GenBank/DDBJ whole genome shotgun (WGS) entry which is preliminary data.</text>
</comment>
<name>A0A2S5KQ09_9PROT</name>
<protein>
    <recommendedName>
        <fullName evidence="3">DUF2889 domain-containing protein</fullName>
    </recommendedName>
</protein>
<dbReference type="EMBL" id="PRLP01000037">
    <property type="protein sequence ID" value="PPC76911.1"/>
    <property type="molecule type" value="Genomic_DNA"/>
</dbReference>
<sequence>MLLEQKGRASFGRKRMALSQAAPRRLMHTRDVRCQGFLREDGLWDIEGSMQDIKTDETPSPGRSAGRVAAGEPFHLMRVRMTVDLDLLIHAIEVEIASSPFDGCPNISDSYQQLVGTRIGKGWSRVMKERVGGVQGCTHVSELLVPMATTAFQTTWHARQQLQEGGDGKSSGNGLVNTCYSWSENGEAVRRFIPHRFIEAEQNT</sequence>
<organism evidence="1 2">
    <name type="scientific">Proteobacteria bacterium 228</name>
    <dbReference type="NCBI Taxonomy" id="2083153"/>
    <lineage>
        <taxon>Bacteria</taxon>
        <taxon>Pseudomonadati</taxon>
        <taxon>Pseudomonadota</taxon>
    </lineage>
</organism>
<accession>A0A2S5KQ09</accession>
<evidence type="ECO:0000313" key="1">
    <source>
        <dbReference type="EMBL" id="PPC76911.1"/>
    </source>
</evidence>
<reference evidence="1 2" key="1">
    <citation type="submission" date="2018-02" db="EMBL/GenBank/DDBJ databases">
        <title>novel marine gammaproteobacteria from coastal saline agro ecosystem.</title>
        <authorList>
            <person name="Krishnan R."/>
            <person name="Ramesh Kumar N."/>
        </authorList>
    </citation>
    <scope>NUCLEOTIDE SEQUENCE [LARGE SCALE GENOMIC DNA]</scope>
    <source>
        <strain evidence="1 2">228</strain>
    </source>
</reference>
<dbReference type="OrthoDB" id="6862397at2"/>
<dbReference type="AlphaFoldDB" id="A0A2S5KQ09"/>